<evidence type="ECO:0000313" key="2">
    <source>
        <dbReference type="Proteomes" id="UP001371456"/>
    </source>
</evidence>
<comment type="caution">
    <text evidence="1">The sequence shown here is derived from an EMBL/GenBank/DDBJ whole genome shotgun (WGS) entry which is preliminary data.</text>
</comment>
<organism evidence="1 2">
    <name type="scientific">Solanum bulbocastanum</name>
    <name type="common">Wild potato</name>
    <dbReference type="NCBI Taxonomy" id="147425"/>
    <lineage>
        <taxon>Eukaryota</taxon>
        <taxon>Viridiplantae</taxon>
        <taxon>Streptophyta</taxon>
        <taxon>Embryophyta</taxon>
        <taxon>Tracheophyta</taxon>
        <taxon>Spermatophyta</taxon>
        <taxon>Magnoliopsida</taxon>
        <taxon>eudicotyledons</taxon>
        <taxon>Gunneridae</taxon>
        <taxon>Pentapetalae</taxon>
        <taxon>asterids</taxon>
        <taxon>lamiids</taxon>
        <taxon>Solanales</taxon>
        <taxon>Solanaceae</taxon>
        <taxon>Solanoideae</taxon>
        <taxon>Solaneae</taxon>
        <taxon>Solanum</taxon>
    </lineage>
</organism>
<name>A0AAN8XZP1_SOLBU</name>
<evidence type="ECO:0008006" key="3">
    <source>
        <dbReference type="Google" id="ProtNLM"/>
    </source>
</evidence>
<keyword evidence="2" id="KW-1185">Reference proteome</keyword>
<evidence type="ECO:0000313" key="1">
    <source>
        <dbReference type="EMBL" id="KAK6773412.1"/>
    </source>
</evidence>
<dbReference type="EMBL" id="JBANQN010000012">
    <property type="protein sequence ID" value="KAK6773412.1"/>
    <property type="molecule type" value="Genomic_DNA"/>
</dbReference>
<sequence>MIWDDLKERFNNVNASRIYQLHKEIATLFEGTDSISVYFSKLRYFCAEFDSMTPPPRDCTKSKEFVEHSLFGKNMRCIKIKLAEISLDTTRKSQQGLPSGYRKFVCNHVRPQHLPHNIYGQSGHNLS</sequence>
<dbReference type="PANTHER" id="PTHR37610">
    <property type="entry name" value="CCHC-TYPE DOMAIN-CONTAINING PROTEIN"/>
    <property type="match status" value="1"/>
</dbReference>
<dbReference type="AlphaFoldDB" id="A0AAN8XZP1"/>
<reference evidence="1 2" key="1">
    <citation type="submission" date="2024-02" db="EMBL/GenBank/DDBJ databases">
        <title>de novo genome assembly of Solanum bulbocastanum strain 11H21.</title>
        <authorList>
            <person name="Hosaka A.J."/>
        </authorList>
    </citation>
    <scope>NUCLEOTIDE SEQUENCE [LARGE SCALE GENOMIC DNA]</scope>
    <source>
        <tissue evidence="1">Young leaves</tissue>
    </source>
</reference>
<dbReference type="Proteomes" id="UP001371456">
    <property type="component" value="Unassembled WGS sequence"/>
</dbReference>
<gene>
    <name evidence="1" type="ORF">RDI58_028650</name>
</gene>
<protein>
    <recommendedName>
        <fullName evidence="3">Retrotransposon gag domain-containing protein</fullName>
    </recommendedName>
</protein>
<dbReference type="PANTHER" id="PTHR37610:SF86">
    <property type="entry name" value="RETROTRANSPOSON COPIA-LIKE N-TERMINAL DOMAIN-CONTAINING PROTEIN"/>
    <property type="match status" value="1"/>
</dbReference>
<accession>A0AAN8XZP1</accession>
<proteinExistence type="predicted"/>